<dbReference type="Gene3D" id="1.25.40.20">
    <property type="entry name" value="Ankyrin repeat-containing domain"/>
    <property type="match status" value="2"/>
</dbReference>
<evidence type="ECO:0000256" key="1">
    <source>
        <dbReference type="ARBA" id="ARBA00022737"/>
    </source>
</evidence>
<reference evidence="4 5" key="1">
    <citation type="journal article" date="2024" name="J Genomics">
        <title>Draft genome sequencing and assembly of Favolaschia claudopus CIRM-BRFM 2984 isolated from oak limbs.</title>
        <authorList>
            <person name="Navarro D."/>
            <person name="Drula E."/>
            <person name="Chaduli D."/>
            <person name="Cazenave R."/>
            <person name="Ahrendt S."/>
            <person name="Wang J."/>
            <person name="Lipzen A."/>
            <person name="Daum C."/>
            <person name="Barry K."/>
            <person name="Grigoriev I.V."/>
            <person name="Favel A."/>
            <person name="Rosso M.N."/>
            <person name="Martin F."/>
        </authorList>
    </citation>
    <scope>NUCLEOTIDE SEQUENCE [LARGE SCALE GENOMIC DNA]</scope>
    <source>
        <strain evidence="4 5">CIRM-BRFM 2984</strain>
    </source>
</reference>
<sequence>MTSQGSELDVTTHPLHTAAYNGYKEMVALLLDLGIDINMEEHMKMLSRLQHVKGTGADVNAQGGEYGSALQAAAYLGHENIVYILLDKGANVNAQGGYFGTALQAAASRGHETIVQMLLNRGAEVNAVRGRYKTALLATQEQGYPIVEQILLSRGAQEYIENRREEMVESEESLKENTDVAVPFAPLEEFWSEKGVNLGVENLKS</sequence>
<feature type="repeat" description="ANK" evidence="3">
    <location>
        <begin position="101"/>
        <end position="130"/>
    </location>
</feature>
<dbReference type="Proteomes" id="UP001362999">
    <property type="component" value="Unassembled WGS sequence"/>
</dbReference>
<organism evidence="4 5">
    <name type="scientific">Favolaschia claudopus</name>
    <dbReference type="NCBI Taxonomy" id="2862362"/>
    <lineage>
        <taxon>Eukaryota</taxon>
        <taxon>Fungi</taxon>
        <taxon>Dikarya</taxon>
        <taxon>Basidiomycota</taxon>
        <taxon>Agaricomycotina</taxon>
        <taxon>Agaricomycetes</taxon>
        <taxon>Agaricomycetidae</taxon>
        <taxon>Agaricales</taxon>
        <taxon>Marasmiineae</taxon>
        <taxon>Mycenaceae</taxon>
        <taxon>Favolaschia</taxon>
    </lineage>
</organism>
<dbReference type="PROSITE" id="PS50088">
    <property type="entry name" value="ANK_REPEAT"/>
    <property type="match status" value="3"/>
</dbReference>
<dbReference type="SMART" id="SM00248">
    <property type="entry name" value="ANK"/>
    <property type="match status" value="3"/>
</dbReference>
<dbReference type="PANTHER" id="PTHR24171:SF9">
    <property type="entry name" value="ANKYRIN REPEAT DOMAIN-CONTAINING PROTEIN 39"/>
    <property type="match status" value="1"/>
</dbReference>
<dbReference type="SUPFAM" id="SSF48403">
    <property type="entry name" value="Ankyrin repeat"/>
    <property type="match status" value="1"/>
</dbReference>
<protein>
    <submittedName>
        <fullName evidence="4">Ankyrin repeat-containing domain protein</fullName>
    </submittedName>
</protein>
<name>A0AAV9ZCL3_9AGAR</name>
<proteinExistence type="predicted"/>
<keyword evidence="5" id="KW-1185">Reference proteome</keyword>
<keyword evidence="1" id="KW-0677">Repeat</keyword>
<gene>
    <name evidence="4" type="ORF">R3P38DRAFT_2810008</name>
</gene>
<dbReference type="PRINTS" id="PR01415">
    <property type="entry name" value="ANKYRIN"/>
</dbReference>
<dbReference type="InterPro" id="IPR036770">
    <property type="entry name" value="Ankyrin_rpt-contain_sf"/>
</dbReference>
<accession>A0AAV9ZCL3</accession>
<dbReference type="EMBL" id="JAWWNJ010000166">
    <property type="protein sequence ID" value="KAK6977750.1"/>
    <property type="molecule type" value="Genomic_DNA"/>
</dbReference>
<evidence type="ECO:0000313" key="5">
    <source>
        <dbReference type="Proteomes" id="UP001362999"/>
    </source>
</evidence>
<feature type="repeat" description="ANK" evidence="3">
    <location>
        <begin position="65"/>
        <end position="97"/>
    </location>
</feature>
<evidence type="ECO:0000313" key="4">
    <source>
        <dbReference type="EMBL" id="KAK6977750.1"/>
    </source>
</evidence>
<feature type="repeat" description="ANK" evidence="3">
    <location>
        <begin position="14"/>
        <end position="42"/>
    </location>
</feature>
<dbReference type="AlphaFoldDB" id="A0AAV9ZCL3"/>
<keyword evidence="2 3" id="KW-0040">ANK repeat</keyword>
<dbReference type="InterPro" id="IPR002110">
    <property type="entry name" value="Ankyrin_rpt"/>
</dbReference>
<comment type="caution">
    <text evidence="4">The sequence shown here is derived from an EMBL/GenBank/DDBJ whole genome shotgun (WGS) entry which is preliminary data.</text>
</comment>
<dbReference type="PANTHER" id="PTHR24171">
    <property type="entry name" value="ANKYRIN REPEAT DOMAIN-CONTAINING PROTEIN 39-RELATED"/>
    <property type="match status" value="1"/>
</dbReference>
<evidence type="ECO:0000256" key="2">
    <source>
        <dbReference type="ARBA" id="ARBA00023043"/>
    </source>
</evidence>
<dbReference type="Pfam" id="PF12796">
    <property type="entry name" value="Ank_2"/>
    <property type="match status" value="1"/>
</dbReference>
<evidence type="ECO:0000256" key="3">
    <source>
        <dbReference type="PROSITE-ProRule" id="PRU00023"/>
    </source>
</evidence>
<dbReference type="PROSITE" id="PS50297">
    <property type="entry name" value="ANK_REP_REGION"/>
    <property type="match status" value="3"/>
</dbReference>
<dbReference type="Pfam" id="PF00023">
    <property type="entry name" value="Ank"/>
    <property type="match status" value="1"/>
</dbReference>